<dbReference type="SUPFAM" id="SSF52540">
    <property type="entry name" value="P-loop containing nucleoside triphosphate hydrolases"/>
    <property type="match status" value="1"/>
</dbReference>
<protein>
    <submittedName>
        <fullName evidence="8">AAA family ATPase</fullName>
    </submittedName>
</protein>
<sequence length="735" mass="77890">MPAEQLLPDIPSGPSAAALPEAGPALSGARGAPTVSGGAPGSASDGAPGSASDGAPGGAPDPGDDPARILAAEREHLAVSRAALRAMREHAQSLSADAAGDWVSQQVLQALLDQRVAALADHAGTPLFFGRLDRTAGDDLPGTIYVGRRHVHDERSRPLVVDWRAPVSRAFYQASPADPMGVGLRRRFGYHGGDLTAFEDEHLGRGEALRQSKILTEEIERPRSGPMRDIVATIQPDQDEIVREDLARTVCVQGAPGTGKTAVGLHRAAYLLFTHREKLARSGVMIVGPNRAFLSYISSVLPALGEVKVDQTTVAGILGDHAAAEDPAVAAIKGDARMVPVLRRALWAHVVKPAEGLLFTKGANRYRVADHEVREIVASLRGTTRYNPGRAALAQRLAHQVLVRMEQRGESPDDRVQDAVARSRPVKQLVEQVWPKLTPQQVLHRLLSDPAFLAAAAKDDLSAQEQAALLWAKPPKSFRSAKWSAADGALLDELGDMMERTPSLGHLVVDEAQDLSAMQLRALGRRCRNGSATVLGDLAQGTTPWAARSWSEVLEHLGFPEGGSAGDGGSGGTVTELTLGFRVPREVLDYAARLLPSVAPGLAVPRSLRPGAGSLTVRHAPDLAASLAEAAGQALRREGSIGVIVPDARVSAVSEALADLDHRVLAPDSVEEHRLLVVPATLAKGLEYDHVIVVEPADIVEAEPRGLARLYVVLTRAVTSLTVLHSRDLPAELTG</sequence>
<feature type="binding site" evidence="5">
    <location>
        <begin position="254"/>
        <end position="261"/>
    </location>
    <ligand>
        <name>ATP</name>
        <dbReference type="ChEBI" id="CHEBI:30616"/>
    </ligand>
</feature>
<dbReference type="PROSITE" id="PS51198">
    <property type="entry name" value="UVRD_HELICASE_ATP_BIND"/>
    <property type="match status" value="1"/>
</dbReference>
<keyword evidence="3 5" id="KW-0347">Helicase</keyword>
<evidence type="ECO:0000256" key="6">
    <source>
        <dbReference type="SAM" id="MobiDB-lite"/>
    </source>
</evidence>
<reference evidence="9" key="1">
    <citation type="journal article" date="2019" name="Int. J. Syst. Evol. Microbiol.">
        <title>The Global Catalogue of Microorganisms (GCM) 10K type strain sequencing project: providing services to taxonomists for standard genome sequencing and annotation.</title>
        <authorList>
            <consortium name="The Broad Institute Genomics Platform"/>
            <consortium name="The Broad Institute Genome Sequencing Center for Infectious Disease"/>
            <person name="Wu L."/>
            <person name="Ma J."/>
        </authorList>
    </citation>
    <scope>NUCLEOTIDE SEQUENCE [LARGE SCALE GENOMIC DNA]</scope>
    <source>
        <strain evidence="9">JCM 9373</strain>
    </source>
</reference>
<accession>A0ABP6NUN6</accession>
<keyword evidence="2 5" id="KW-0378">Hydrolase</keyword>
<proteinExistence type="predicted"/>
<evidence type="ECO:0000256" key="5">
    <source>
        <dbReference type="PROSITE-ProRule" id="PRU00560"/>
    </source>
</evidence>
<dbReference type="PANTHER" id="PTHR11070:SF45">
    <property type="entry name" value="DNA 3'-5' HELICASE"/>
    <property type="match status" value="1"/>
</dbReference>
<evidence type="ECO:0000256" key="4">
    <source>
        <dbReference type="ARBA" id="ARBA00022840"/>
    </source>
</evidence>
<dbReference type="InterPro" id="IPR014016">
    <property type="entry name" value="UvrD-like_ATP-bd"/>
</dbReference>
<keyword evidence="1 5" id="KW-0547">Nucleotide-binding</keyword>
<keyword evidence="9" id="KW-1185">Reference proteome</keyword>
<dbReference type="InterPro" id="IPR027417">
    <property type="entry name" value="P-loop_NTPase"/>
</dbReference>
<evidence type="ECO:0000256" key="2">
    <source>
        <dbReference type="ARBA" id="ARBA00022801"/>
    </source>
</evidence>
<feature type="region of interest" description="Disordered" evidence="6">
    <location>
        <begin position="1"/>
        <end position="67"/>
    </location>
</feature>
<name>A0ABP6NUN6_9ACTN</name>
<keyword evidence="4 5" id="KW-0067">ATP-binding</keyword>
<evidence type="ECO:0000259" key="7">
    <source>
        <dbReference type="PROSITE" id="PS51198"/>
    </source>
</evidence>
<organism evidence="8 9">
    <name type="scientific">Planomonospora alba</name>
    <dbReference type="NCBI Taxonomy" id="161354"/>
    <lineage>
        <taxon>Bacteria</taxon>
        <taxon>Bacillati</taxon>
        <taxon>Actinomycetota</taxon>
        <taxon>Actinomycetes</taxon>
        <taxon>Streptosporangiales</taxon>
        <taxon>Streptosporangiaceae</taxon>
        <taxon>Planomonospora</taxon>
    </lineage>
</organism>
<dbReference type="PANTHER" id="PTHR11070">
    <property type="entry name" value="UVRD / RECB / PCRA DNA HELICASE FAMILY MEMBER"/>
    <property type="match status" value="1"/>
</dbReference>
<dbReference type="EMBL" id="BAAAUT010000056">
    <property type="protein sequence ID" value="GAA3157664.1"/>
    <property type="molecule type" value="Genomic_DNA"/>
</dbReference>
<dbReference type="InterPro" id="IPR000212">
    <property type="entry name" value="DNA_helicase_UvrD/REP"/>
</dbReference>
<comment type="caution">
    <text evidence="8">The sequence shown here is derived from an EMBL/GenBank/DDBJ whole genome shotgun (WGS) entry which is preliminary data.</text>
</comment>
<dbReference type="Proteomes" id="UP001500320">
    <property type="component" value="Unassembled WGS sequence"/>
</dbReference>
<feature type="compositionally biased region" description="Low complexity" evidence="6">
    <location>
        <begin position="41"/>
        <end position="54"/>
    </location>
</feature>
<evidence type="ECO:0000256" key="3">
    <source>
        <dbReference type="ARBA" id="ARBA00022806"/>
    </source>
</evidence>
<dbReference type="Gene3D" id="3.40.50.300">
    <property type="entry name" value="P-loop containing nucleotide triphosphate hydrolases"/>
    <property type="match status" value="2"/>
</dbReference>
<evidence type="ECO:0000313" key="8">
    <source>
        <dbReference type="EMBL" id="GAA3157664.1"/>
    </source>
</evidence>
<evidence type="ECO:0000256" key="1">
    <source>
        <dbReference type="ARBA" id="ARBA00022741"/>
    </source>
</evidence>
<evidence type="ECO:0000313" key="9">
    <source>
        <dbReference type="Proteomes" id="UP001500320"/>
    </source>
</evidence>
<gene>
    <name evidence="8" type="ORF">GCM10010466_55570</name>
</gene>
<feature type="domain" description="UvrD-like helicase ATP-binding" evidence="7">
    <location>
        <begin position="233"/>
        <end position="584"/>
    </location>
</feature>